<reference evidence="2" key="1">
    <citation type="submission" date="2023-03" db="EMBL/GenBank/DDBJ databases">
        <title>Amycolatopsis taiwanensis NBRC 103393.</title>
        <authorList>
            <person name="Ichikawa N."/>
            <person name="Sato H."/>
            <person name="Tonouchi N."/>
        </authorList>
    </citation>
    <scope>NUCLEOTIDE SEQUENCE</scope>
    <source>
        <strain evidence="2">NBRC 103393</strain>
    </source>
</reference>
<dbReference type="RefSeq" id="WP_027945584.1">
    <property type="nucleotide sequence ID" value="NZ_BSTI01000010.1"/>
</dbReference>
<dbReference type="Proteomes" id="UP001165136">
    <property type="component" value="Unassembled WGS sequence"/>
</dbReference>
<name>A0A9W6VHZ6_9PSEU</name>
<sequence length="60" mass="6458">MSLTSNEVASGGTPTAAATSLRYPANPRLSVGVLPERSPMFTRVMRPKAHPLLLTRTGHR</sequence>
<feature type="region of interest" description="Disordered" evidence="1">
    <location>
        <begin position="1"/>
        <end position="22"/>
    </location>
</feature>
<dbReference type="AlphaFoldDB" id="A0A9W6VHZ6"/>
<proteinExistence type="predicted"/>
<dbReference type="EMBL" id="BSTI01000010">
    <property type="protein sequence ID" value="GLY67912.1"/>
    <property type="molecule type" value="Genomic_DNA"/>
</dbReference>
<evidence type="ECO:0000313" key="3">
    <source>
        <dbReference type="Proteomes" id="UP001165136"/>
    </source>
</evidence>
<accession>A0A9W6VHZ6</accession>
<organism evidence="2 3">
    <name type="scientific">Amycolatopsis taiwanensis</name>
    <dbReference type="NCBI Taxonomy" id="342230"/>
    <lineage>
        <taxon>Bacteria</taxon>
        <taxon>Bacillati</taxon>
        <taxon>Actinomycetota</taxon>
        <taxon>Actinomycetes</taxon>
        <taxon>Pseudonocardiales</taxon>
        <taxon>Pseudonocardiaceae</taxon>
        <taxon>Amycolatopsis</taxon>
    </lineage>
</organism>
<keyword evidence="3" id="KW-1185">Reference proteome</keyword>
<evidence type="ECO:0000313" key="2">
    <source>
        <dbReference type="EMBL" id="GLY67912.1"/>
    </source>
</evidence>
<protein>
    <submittedName>
        <fullName evidence="2">Uncharacterized protein</fullName>
    </submittedName>
</protein>
<gene>
    <name evidence="2" type="ORF">Atai01_45310</name>
</gene>
<feature type="compositionally biased region" description="Low complexity" evidence="1">
    <location>
        <begin position="9"/>
        <end position="20"/>
    </location>
</feature>
<evidence type="ECO:0000256" key="1">
    <source>
        <dbReference type="SAM" id="MobiDB-lite"/>
    </source>
</evidence>
<comment type="caution">
    <text evidence="2">The sequence shown here is derived from an EMBL/GenBank/DDBJ whole genome shotgun (WGS) entry which is preliminary data.</text>
</comment>